<dbReference type="EMBL" id="CP071060">
    <property type="protein sequence ID" value="QSI77731.1"/>
    <property type="molecule type" value="Genomic_DNA"/>
</dbReference>
<dbReference type="Pfam" id="PF13450">
    <property type="entry name" value="NAD_binding_8"/>
    <property type="match status" value="1"/>
</dbReference>
<reference evidence="1 2" key="1">
    <citation type="submission" date="2021-02" db="EMBL/GenBank/DDBJ databases">
        <title>Niveibacterium changnyeongensis HC41.</title>
        <authorList>
            <person name="Kang M."/>
        </authorList>
    </citation>
    <scope>NUCLEOTIDE SEQUENCE [LARGE SCALE GENOMIC DNA]</scope>
    <source>
        <strain evidence="1 2">HC41</strain>
    </source>
</reference>
<proteinExistence type="predicted"/>
<dbReference type="SUPFAM" id="SSF51905">
    <property type="entry name" value="FAD/NAD(P)-binding domain"/>
    <property type="match status" value="1"/>
</dbReference>
<evidence type="ECO:0000313" key="2">
    <source>
        <dbReference type="Proteomes" id="UP000663570"/>
    </source>
</evidence>
<dbReference type="InterPro" id="IPR036188">
    <property type="entry name" value="FAD/NAD-bd_sf"/>
</dbReference>
<organism evidence="1 2">
    <name type="scientific">Niveibacterium microcysteis</name>
    <dbReference type="NCBI Taxonomy" id="2811415"/>
    <lineage>
        <taxon>Bacteria</taxon>
        <taxon>Pseudomonadati</taxon>
        <taxon>Pseudomonadota</taxon>
        <taxon>Betaproteobacteria</taxon>
        <taxon>Rhodocyclales</taxon>
        <taxon>Rhodocyclaceae</taxon>
        <taxon>Niveibacterium</taxon>
    </lineage>
</organism>
<gene>
    <name evidence="1" type="ORF">JY500_03495</name>
</gene>
<dbReference type="Gene3D" id="3.50.50.60">
    <property type="entry name" value="FAD/NAD(P)-binding domain"/>
    <property type="match status" value="1"/>
</dbReference>
<sequence length="486" mass="52629">MLIAGAGIGGLSAAWWFARAGIDDFMVADLQSAPGGNARGGGNSISRYPLGAHYLPLPTRESATLRRLLSDLGAIEGAPDSVRPRYAERLLVAAPQERLLRFGHWQEGIVPEAGLTAAERGQMQAFFELVARFRRRSAAGKAFALPMAASKVDGDALALDHVSFATWLRGQGLNSAPLHWYVDYACRDDFGTPAAMVSAWAGLHYFAARDGEAEGASSDVVLTAPEGNGWIPEGLAARIGGERLQCNAIVRRVRATRSGYESWVEDIASGRTCRVRSKAIVWAGPLFVAPRVIEGLPDSARDYAARIDYAPWVMAQLSLHSSPPERPGAQRAWDNVLYGSRSLGYVVATHQRLSAAQAPTVWTWYHSLQGAPSKILRRELLAQPREHWAAMALSELAPAYPDLADHVSRIDCIRHGHAMARPLPGFLADPARHWFARGLPTLQFAHADVSGFSVCEEAHARGVSAAERIAAALSGRKPDPQVIFDV</sequence>
<dbReference type="Proteomes" id="UP000663570">
    <property type="component" value="Chromosome"/>
</dbReference>
<protein>
    <submittedName>
        <fullName evidence="1">NAD(P)-binding protein</fullName>
    </submittedName>
</protein>
<name>A0ABX7MA04_9RHOO</name>
<keyword evidence="2" id="KW-1185">Reference proteome</keyword>
<accession>A0ABX7MA04</accession>
<evidence type="ECO:0000313" key="1">
    <source>
        <dbReference type="EMBL" id="QSI77731.1"/>
    </source>
</evidence>
<dbReference type="RefSeq" id="WP_206255066.1">
    <property type="nucleotide sequence ID" value="NZ_CP071060.1"/>
</dbReference>